<proteinExistence type="predicted"/>
<dbReference type="Proteomes" id="UP000315395">
    <property type="component" value="Chromosome"/>
</dbReference>
<feature type="region of interest" description="Disordered" evidence="1">
    <location>
        <begin position="203"/>
        <end position="233"/>
    </location>
</feature>
<dbReference type="KEGG" id="orz:FNH13_08360"/>
<dbReference type="RefSeq" id="WP_143783031.1">
    <property type="nucleotide sequence ID" value="NZ_CP041616.1"/>
</dbReference>
<organism evidence="2 3">
    <name type="scientific">Ornithinimicrobium ciconiae</name>
    <dbReference type="NCBI Taxonomy" id="2594265"/>
    <lineage>
        <taxon>Bacteria</taxon>
        <taxon>Bacillati</taxon>
        <taxon>Actinomycetota</taxon>
        <taxon>Actinomycetes</taxon>
        <taxon>Micrococcales</taxon>
        <taxon>Ornithinimicrobiaceae</taxon>
        <taxon>Ornithinimicrobium</taxon>
    </lineage>
</organism>
<name>A0A516GA05_9MICO</name>
<keyword evidence="3" id="KW-1185">Reference proteome</keyword>
<gene>
    <name evidence="2" type="ORF">FNH13_08360</name>
</gene>
<evidence type="ECO:0000256" key="1">
    <source>
        <dbReference type="SAM" id="MobiDB-lite"/>
    </source>
</evidence>
<reference evidence="2 3" key="1">
    <citation type="submission" date="2019-07" db="EMBL/GenBank/DDBJ databases">
        <title>complete genome sequencing of Ornithinimicrobium sp. H23M54.</title>
        <authorList>
            <person name="Bae J.-W."/>
            <person name="Lee S.-Y."/>
        </authorList>
    </citation>
    <scope>NUCLEOTIDE SEQUENCE [LARGE SCALE GENOMIC DNA]</scope>
    <source>
        <strain evidence="2 3">H23M54</strain>
    </source>
</reference>
<accession>A0A516GA05</accession>
<protein>
    <submittedName>
        <fullName evidence="2">Uncharacterized protein</fullName>
    </submittedName>
</protein>
<evidence type="ECO:0000313" key="2">
    <source>
        <dbReference type="EMBL" id="QDO88353.1"/>
    </source>
</evidence>
<dbReference type="EMBL" id="CP041616">
    <property type="protein sequence ID" value="QDO88353.1"/>
    <property type="molecule type" value="Genomic_DNA"/>
</dbReference>
<evidence type="ECO:0000313" key="3">
    <source>
        <dbReference type="Proteomes" id="UP000315395"/>
    </source>
</evidence>
<dbReference type="AlphaFoldDB" id="A0A516GA05"/>
<sequence length="233" mass="25895">MDRALPGRMIDLIRDGVHPATLKAKGNKAVWSALMKTAISAQLRGWDSMEWQALLDEPKSHLGRQMRLRDGHKPIAKKTVQRTMDNAWDKAWEWRTSRPDAWNKEEVAEEANRRADALQDVIADASRDLTDNERAVVSYAIEETRARGLLRVPMPWRSVQEALGLGERATKNAIRNAERKGLIVLEVAGKASPVEGKRRANLYGLPPATATPSMCRGTRPMGPPAQTYGTPAA</sequence>